<dbReference type="Proteomes" id="UP000230638">
    <property type="component" value="Unassembled WGS sequence"/>
</dbReference>
<sequence>MAVSVEVTKSPNESTSSLVRRFTRRMQGSSILQTAKKRRYSQRKSSDFKKRKNALRRISRQKEVERLKKLGKLS</sequence>
<comment type="caution">
    <text evidence="2">The sequence shown here is derived from an EMBL/GenBank/DDBJ whole genome shotgun (WGS) entry which is preliminary data.</text>
</comment>
<proteinExistence type="predicted"/>
<evidence type="ECO:0000313" key="3">
    <source>
        <dbReference type="Proteomes" id="UP000230638"/>
    </source>
</evidence>
<dbReference type="AlphaFoldDB" id="A0A2H0CVN1"/>
<accession>A0A2H0CVN1</accession>
<evidence type="ECO:0000313" key="2">
    <source>
        <dbReference type="EMBL" id="PIP73916.1"/>
    </source>
</evidence>
<organism evidence="2 3">
    <name type="scientific">Candidatus Lloydbacteria bacterium CG22_combo_CG10-13_8_21_14_all_47_15</name>
    <dbReference type="NCBI Taxonomy" id="1974635"/>
    <lineage>
        <taxon>Bacteria</taxon>
        <taxon>Candidatus Lloydiibacteriota</taxon>
    </lineage>
</organism>
<feature type="region of interest" description="Disordered" evidence="1">
    <location>
        <begin position="24"/>
        <end position="74"/>
    </location>
</feature>
<evidence type="ECO:0008006" key="4">
    <source>
        <dbReference type="Google" id="ProtNLM"/>
    </source>
</evidence>
<reference evidence="2 3" key="1">
    <citation type="submission" date="2017-09" db="EMBL/GenBank/DDBJ databases">
        <title>Depth-based differentiation of microbial function through sediment-hosted aquifers and enrichment of novel symbionts in the deep terrestrial subsurface.</title>
        <authorList>
            <person name="Probst A.J."/>
            <person name="Ladd B."/>
            <person name="Jarett J.K."/>
            <person name="Geller-Mcgrath D.E."/>
            <person name="Sieber C.M."/>
            <person name="Emerson J.B."/>
            <person name="Anantharaman K."/>
            <person name="Thomas B.C."/>
            <person name="Malmstrom R."/>
            <person name="Stieglmeier M."/>
            <person name="Klingl A."/>
            <person name="Woyke T."/>
            <person name="Ryan C.M."/>
            <person name="Banfield J.F."/>
        </authorList>
    </citation>
    <scope>NUCLEOTIDE SEQUENCE [LARGE SCALE GENOMIC DNA]</scope>
    <source>
        <strain evidence="2">CG22_combo_CG10-13_8_21_14_all_47_15</strain>
    </source>
</reference>
<dbReference type="EMBL" id="PCTL01000002">
    <property type="protein sequence ID" value="PIP73916.1"/>
    <property type="molecule type" value="Genomic_DNA"/>
</dbReference>
<feature type="compositionally biased region" description="Basic residues" evidence="1">
    <location>
        <begin position="49"/>
        <end position="59"/>
    </location>
</feature>
<protein>
    <recommendedName>
        <fullName evidence="4">30S ribosomal protein S21</fullName>
    </recommendedName>
</protein>
<name>A0A2H0CVN1_9BACT</name>
<evidence type="ECO:0000256" key="1">
    <source>
        <dbReference type="SAM" id="MobiDB-lite"/>
    </source>
</evidence>
<gene>
    <name evidence="2" type="ORF">COW88_00410</name>
</gene>